<dbReference type="Proteomes" id="UP000239800">
    <property type="component" value="Unassembled WGS sequence"/>
</dbReference>
<comment type="caution">
    <text evidence="1">The sequence shown here is derived from an EMBL/GenBank/DDBJ whole genome shotgun (WGS) entry which is preliminary data.</text>
</comment>
<protein>
    <recommendedName>
        <fullName evidence="3">DUF922 domain-containing protein</fullName>
    </recommendedName>
</protein>
<evidence type="ECO:0000313" key="1">
    <source>
        <dbReference type="EMBL" id="PQB04761.1"/>
    </source>
</evidence>
<reference evidence="1 2" key="1">
    <citation type="submission" date="2016-11" db="EMBL/GenBank/DDBJ databases">
        <title>Trade-off between light-utilization and light-protection in marine flavobacteria.</title>
        <authorList>
            <person name="Kumagai Y."/>
        </authorList>
    </citation>
    <scope>NUCLEOTIDE SEQUENCE [LARGE SCALE GENOMIC DNA]</scope>
    <source>
        <strain evidence="1 2">NBRC 107741</strain>
    </source>
</reference>
<name>A0A2S7KQ72_9FLAO</name>
<sequence length="178" mass="21163">MKFLVLTILLFLPNQTPTGDEDKILWSEERKLTWEDFRGTPQSWGTYVASTSSGISFSYSIGVRGGQLDLKYSVESNFYPQSSWYNPDEVNDYILRHEQTHFDISELHARIFRKVLSETAFDLDPQDELSDLYEEVEQARRAMQQLYDKETDHSNIREAEERWVRYVGDRMAEFERWR</sequence>
<organism evidence="1 2">
    <name type="scientific">Aureitalea marina</name>
    <dbReference type="NCBI Taxonomy" id="930804"/>
    <lineage>
        <taxon>Bacteria</taxon>
        <taxon>Pseudomonadati</taxon>
        <taxon>Bacteroidota</taxon>
        <taxon>Flavobacteriia</taxon>
        <taxon>Flavobacteriales</taxon>
        <taxon>Flavobacteriaceae</taxon>
        <taxon>Aureitalea</taxon>
    </lineage>
</organism>
<dbReference type="InterPro" id="IPR010321">
    <property type="entry name" value="DUF922"/>
</dbReference>
<proteinExistence type="predicted"/>
<dbReference type="RefSeq" id="WP_104812689.1">
    <property type="nucleotide sequence ID" value="NZ_MQUB01000001.1"/>
</dbReference>
<accession>A0A2S7KQ72</accession>
<keyword evidence="2" id="KW-1185">Reference proteome</keyword>
<evidence type="ECO:0000313" key="2">
    <source>
        <dbReference type="Proteomes" id="UP000239800"/>
    </source>
</evidence>
<dbReference type="Pfam" id="PF06037">
    <property type="entry name" value="DUF922"/>
    <property type="match status" value="1"/>
</dbReference>
<dbReference type="EMBL" id="MQUB01000001">
    <property type="protein sequence ID" value="PQB04761.1"/>
    <property type="molecule type" value="Genomic_DNA"/>
</dbReference>
<dbReference type="AlphaFoldDB" id="A0A2S7KQ72"/>
<gene>
    <name evidence="1" type="ORF">BST85_07525</name>
</gene>
<evidence type="ECO:0008006" key="3">
    <source>
        <dbReference type="Google" id="ProtNLM"/>
    </source>
</evidence>